<organism evidence="2 3">
    <name type="scientific">Ectocarpus siliculosus</name>
    <name type="common">Brown alga</name>
    <name type="synonym">Conferva siliculosa</name>
    <dbReference type="NCBI Taxonomy" id="2880"/>
    <lineage>
        <taxon>Eukaryota</taxon>
        <taxon>Sar</taxon>
        <taxon>Stramenopiles</taxon>
        <taxon>Ochrophyta</taxon>
        <taxon>PX clade</taxon>
        <taxon>Phaeophyceae</taxon>
        <taxon>Ectocarpales</taxon>
        <taxon>Ectocarpaceae</taxon>
        <taxon>Ectocarpus</taxon>
    </lineage>
</organism>
<sequence>MAAEGLPPGDHSNNDPLDAQSSIPDRVGSAAIRRRIDSIKRSRGAGKRTPRQDESIRWVASTESGHRARSTLLPRAVWVLIFNQGSGSFSSSSEPQRGLYCLWSKGTNSALAFEEREGALRYAFKLKEKGLGIPRPTRVSMTSFENDNVLAGDRVKSDENWLLRVCNTRQEHGPQTLLPGPQLRHLDDPRQRCARSPPKD</sequence>
<accession>D8LLX3</accession>
<dbReference type="EMBL" id="FN649742">
    <property type="protein sequence ID" value="CBN77187.1"/>
    <property type="molecule type" value="Genomic_DNA"/>
</dbReference>
<keyword evidence="3" id="KW-1185">Reference proteome</keyword>
<dbReference type="InterPro" id="IPR021503">
    <property type="entry name" value="DUF3110"/>
</dbReference>
<dbReference type="OrthoDB" id="10439093at2759"/>
<dbReference type="AlphaFoldDB" id="D8LLX3"/>
<feature type="region of interest" description="Disordered" evidence="1">
    <location>
        <begin position="1"/>
        <end position="58"/>
    </location>
</feature>
<feature type="region of interest" description="Disordered" evidence="1">
    <location>
        <begin position="172"/>
        <end position="200"/>
    </location>
</feature>
<gene>
    <name evidence="2" type="ORF">Esi_0038_0049</name>
</gene>
<evidence type="ECO:0000313" key="3">
    <source>
        <dbReference type="Proteomes" id="UP000002630"/>
    </source>
</evidence>
<evidence type="ECO:0000313" key="2">
    <source>
        <dbReference type="EMBL" id="CBN77187.1"/>
    </source>
</evidence>
<dbReference type="Proteomes" id="UP000002630">
    <property type="component" value="Linkage Group LG17"/>
</dbReference>
<dbReference type="Pfam" id="PF11360">
    <property type="entry name" value="DUF3110"/>
    <property type="match status" value="1"/>
</dbReference>
<proteinExistence type="predicted"/>
<name>D8LLX3_ECTSI</name>
<dbReference type="InParanoid" id="D8LLX3"/>
<evidence type="ECO:0000256" key="1">
    <source>
        <dbReference type="SAM" id="MobiDB-lite"/>
    </source>
</evidence>
<feature type="compositionally biased region" description="Basic and acidic residues" evidence="1">
    <location>
        <begin position="184"/>
        <end position="200"/>
    </location>
</feature>
<dbReference type="EMBL" id="FN648575">
    <property type="protein sequence ID" value="CBN77187.1"/>
    <property type="molecule type" value="Genomic_DNA"/>
</dbReference>
<protein>
    <submittedName>
        <fullName evidence="2">Uncharacterized protein</fullName>
    </submittedName>
</protein>
<reference evidence="2 3" key="1">
    <citation type="journal article" date="2010" name="Nature">
        <title>The Ectocarpus genome and the independent evolution of multicellularity in brown algae.</title>
        <authorList>
            <person name="Cock J.M."/>
            <person name="Sterck L."/>
            <person name="Rouze P."/>
            <person name="Scornet D."/>
            <person name="Allen A.E."/>
            <person name="Amoutzias G."/>
            <person name="Anthouard V."/>
            <person name="Artiguenave F."/>
            <person name="Aury J.M."/>
            <person name="Badger J.H."/>
            <person name="Beszteri B."/>
            <person name="Billiau K."/>
            <person name="Bonnet E."/>
            <person name="Bothwell J.H."/>
            <person name="Bowler C."/>
            <person name="Boyen C."/>
            <person name="Brownlee C."/>
            <person name="Carrano C.J."/>
            <person name="Charrier B."/>
            <person name="Cho G.Y."/>
            <person name="Coelho S.M."/>
            <person name="Collen J."/>
            <person name="Corre E."/>
            <person name="Da Silva C."/>
            <person name="Delage L."/>
            <person name="Delaroque N."/>
            <person name="Dittami S.M."/>
            <person name="Doulbeau S."/>
            <person name="Elias M."/>
            <person name="Farnham G."/>
            <person name="Gachon C.M."/>
            <person name="Gschloessl B."/>
            <person name="Heesch S."/>
            <person name="Jabbari K."/>
            <person name="Jubin C."/>
            <person name="Kawai H."/>
            <person name="Kimura K."/>
            <person name="Kloareg B."/>
            <person name="Kupper F.C."/>
            <person name="Lang D."/>
            <person name="Le Bail A."/>
            <person name="Leblanc C."/>
            <person name="Lerouge P."/>
            <person name="Lohr M."/>
            <person name="Lopez P.J."/>
            <person name="Martens C."/>
            <person name="Maumus F."/>
            <person name="Michel G."/>
            <person name="Miranda-Saavedra D."/>
            <person name="Morales J."/>
            <person name="Moreau H."/>
            <person name="Motomura T."/>
            <person name="Nagasato C."/>
            <person name="Napoli C.A."/>
            <person name="Nelson D.R."/>
            <person name="Nyvall-Collen P."/>
            <person name="Peters A.F."/>
            <person name="Pommier C."/>
            <person name="Potin P."/>
            <person name="Poulain J."/>
            <person name="Quesneville H."/>
            <person name="Read B."/>
            <person name="Rensing S.A."/>
            <person name="Ritter A."/>
            <person name="Rousvoal S."/>
            <person name="Samanta M."/>
            <person name="Samson G."/>
            <person name="Schroeder D.C."/>
            <person name="Segurens B."/>
            <person name="Strittmatter M."/>
            <person name="Tonon T."/>
            <person name="Tregear J.W."/>
            <person name="Valentin K."/>
            <person name="von Dassow P."/>
            <person name="Yamagishi T."/>
            <person name="Van de Peer Y."/>
            <person name="Wincker P."/>
        </authorList>
    </citation>
    <scope>NUCLEOTIDE SEQUENCE [LARGE SCALE GENOMIC DNA]</scope>
    <source>
        <strain evidence="3">Ec32 / CCAP1310/4</strain>
    </source>
</reference>